<reference evidence="1 2" key="1">
    <citation type="journal article" date="2011" name="Science">
        <title>The Selaginella genome identifies genetic changes associated with the evolution of vascular plants.</title>
        <authorList>
            <person name="Banks J.A."/>
            <person name="Nishiyama T."/>
            <person name="Hasebe M."/>
            <person name="Bowman J.L."/>
            <person name="Gribskov M."/>
            <person name="dePamphilis C."/>
            <person name="Albert V.A."/>
            <person name="Aono N."/>
            <person name="Aoyama T."/>
            <person name="Ambrose B.A."/>
            <person name="Ashton N.W."/>
            <person name="Axtell M.J."/>
            <person name="Barker E."/>
            <person name="Barker M.S."/>
            <person name="Bennetzen J.L."/>
            <person name="Bonawitz N.D."/>
            <person name="Chapple C."/>
            <person name="Cheng C."/>
            <person name="Correa L.G."/>
            <person name="Dacre M."/>
            <person name="DeBarry J."/>
            <person name="Dreyer I."/>
            <person name="Elias M."/>
            <person name="Engstrom E.M."/>
            <person name="Estelle M."/>
            <person name="Feng L."/>
            <person name="Finet C."/>
            <person name="Floyd S.K."/>
            <person name="Frommer W.B."/>
            <person name="Fujita T."/>
            <person name="Gramzow L."/>
            <person name="Gutensohn M."/>
            <person name="Harholt J."/>
            <person name="Hattori M."/>
            <person name="Heyl A."/>
            <person name="Hirai T."/>
            <person name="Hiwatashi Y."/>
            <person name="Ishikawa M."/>
            <person name="Iwata M."/>
            <person name="Karol K.G."/>
            <person name="Koehler B."/>
            <person name="Kolukisaoglu U."/>
            <person name="Kubo M."/>
            <person name="Kurata T."/>
            <person name="Lalonde S."/>
            <person name="Li K."/>
            <person name="Li Y."/>
            <person name="Litt A."/>
            <person name="Lyons E."/>
            <person name="Manning G."/>
            <person name="Maruyama T."/>
            <person name="Michael T.P."/>
            <person name="Mikami K."/>
            <person name="Miyazaki S."/>
            <person name="Morinaga S."/>
            <person name="Murata T."/>
            <person name="Mueller-Roeber B."/>
            <person name="Nelson D.R."/>
            <person name="Obara M."/>
            <person name="Oguri Y."/>
            <person name="Olmstead R.G."/>
            <person name="Onodera N."/>
            <person name="Petersen B.L."/>
            <person name="Pils B."/>
            <person name="Prigge M."/>
            <person name="Rensing S.A."/>
            <person name="Riano-Pachon D.M."/>
            <person name="Roberts A.W."/>
            <person name="Sato Y."/>
            <person name="Scheller H.V."/>
            <person name="Schulz B."/>
            <person name="Schulz C."/>
            <person name="Shakirov E.V."/>
            <person name="Shibagaki N."/>
            <person name="Shinohara N."/>
            <person name="Shippen D.E."/>
            <person name="Soerensen I."/>
            <person name="Sotooka R."/>
            <person name="Sugimoto N."/>
            <person name="Sugita M."/>
            <person name="Sumikawa N."/>
            <person name="Tanurdzic M."/>
            <person name="Theissen G."/>
            <person name="Ulvskov P."/>
            <person name="Wakazuki S."/>
            <person name="Weng J.K."/>
            <person name="Willats W.W."/>
            <person name="Wipf D."/>
            <person name="Wolf P.G."/>
            <person name="Yang L."/>
            <person name="Zimmer A.D."/>
            <person name="Zhu Q."/>
            <person name="Mitros T."/>
            <person name="Hellsten U."/>
            <person name="Loque D."/>
            <person name="Otillar R."/>
            <person name="Salamov A."/>
            <person name="Schmutz J."/>
            <person name="Shapiro H."/>
            <person name="Lindquist E."/>
            <person name="Lucas S."/>
            <person name="Rokhsar D."/>
            <person name="Grigoriev I.V."/>
        </authorList>
    </citation>
    <scope>NUCLEOTIDE SEQUENCE [LARGE SCALE GENOMIC DNA]</scope>
</reference>
<dbReference type="Proteomes" id="UP000001514">
    <property type="component" value="Unassembled WGS sequence"/>
</dbReference>
<keyword evidence="2" id="KW-1185">Reference proteome</keyword>
<dbReference type="Gramene" id="EFJ04960">
    <property type="protein sequence ID" value="EFJ04960"/>
    <property type="gene ID" value="SELMODRAFT_431932"/>
</dbReference>
<accession>D8TEF2</accession>
<dbReference type="InParanoid" id="D8TEF2"/>
<organism evidence="2">
    <name type="scientific">Selaginella moellendorffii</name>
    <name type="common">Spikemoss</name>
    <dbReference type="NCBI Taxonomy" id="88036"/>
    <lineage>
        <taxon>Eukaryota</taxon>
        <taxon>Viridiplantae</taxon>
        <taxon>Streptophyta</taxon>
        <taxon>Embryophyta</taxon>
        <taxon>Tracheophyta</taxon>
        <taxon>Lycopodiopsida</taxon>
        <taxon>Selaginellales</taxon>
        <taxon>Selaginellaceae</taxon>
        <taxon>Selaginella</taxon>
    </lineage>
</organism>
<gene>
    <name evidence="1" type="ORF">SELMODRAFT_431932</name>
</gene>
<dbReference type="KEGG" id="smo:SELMODRAFT_431932"/>
<evidence type="ECO:0000313" key="2">
    <source>
        <dbReference type="Proteomes" id="UP000001514"/>
    </source>
</evidence>
<evidence type="ECO:0000313" key="1">
    <source>
        <dbReference type="EMBL" id="EFJ04960.1"/>
    </source>
</evidence>
<name>D8TEF2_SELML</name>
<dbReference type="EMBL" id="GL377742">
    <property type="protein sequence ID" value="EFJ04960.1"/>
    <property type="molecule type" value="Genomic_DNA"/>
</dbReference>
<proteinExistence type="predicted"/>
<sequence length="162" mass="18486">MALSSQAVLLHLEPWRSRQLMYNERNYIEPKPRQLVAAATTSVSMLLLASAGTLGPELETKALPPHVNAFNRQRRQLPWRINPAHRPLFREAQHSFAITRIKLLLSLRLLKALPVVVPVHERRLLLHALHEQSILPIRPFPSLKGFKLAHVFMWPSDMPAGP</sequence>
<protein>
    <submittedName>
        <fullName evidence="1">Uncharacterized protein</fullName>
    </submittedName>
</protein>
<dbReference type="AlphaFoldDB" id="D8TEF2"/>
<dbReference type="HOGENOM" id="CLU_1638271_0_0_1"/>